<evidence type="ECO:0000256" key="5">
    <source>
        <dbReference type="ARBA" id="ARBA00022824"/>
    </source>
</evidence>
<evidence type="ECO:0000256" key="9">
    <source>
        <dbReference type="SAM" id="Phobius"/>
    </source>
</evidence>
<evidence type="ECO:0000256" key="4">
    <source>
        <dbReference type="ARBA" id="ARBA00022692"/>
    </source>
</evidence>
<dbReference type="GO" id="GO:0006465">
    <property type="term" value="P:signal peptide processing"/>
    <property type="evidence" value="ECO:0007669"/>
    <property type="project" value="InterPro"/>
</dbReference>
<evidence type="ECO:0000313" key="13">
    <source>
        <dbReference type="Proteomes" id="UP000310121"/>
    </source>
</evidence>
<keyword evidence="4 9" id="KW-0812">Transmembrane</keyword>
<dbReference type="Proteomes" id="UP000304928">
    <property type="component" value="Unassembled WGS sequence"/>
</dbReference>
<evidence type="ECO:0000313" key="12">
    <source>
        <dbReference type="Proteomes" id="UP000304928"/>
    </source>
</evidence>
<feature type="transmembrane region" description="Helical" evidence="9">
    <location>
        <begin position="89"/>
        <end position="109"/>
    </location>
</feature>
<dbReference type="AlphaFoldDB" id="A0A4S9TF34"/>
<evidence type="ECO:0000256" key="8">
    <source>
        <dbReference type="ARBA" id="ARBA00045608"/>
    </source>
</evidence>
<evidence type="ECO:0000313" key="10">
    <source>
        <dbReference type="EMBL" id="THW92307.1"/>
    </source>
</evidence>
<dbReference type="PANTHER" id="PTHR13085:SF0">
    <property type="entry name" value="SIGNAL PEPTIDASE COMPLEX SUBUNIT 2"/>
    <property type="match status" value="1"/>
</dbReference>
<evidence type="ECO:0000256" key="3">
    <source>
        <dbReference type="ARBA" id="ARBA00017057"/>
    </source>
</evidence>
<dbReference type="EMBL" id="QZAR01000038">
    <property type="protein sequence ID" value="THW92307.1"/>
    <property type="molecule type" value="Genomic_DNA"/>
</dbReference>
<keyword evidence="5" id="KW-0256">Endoplasmic reticulum</keyword>
<name>A0A4S9TF34_AURPU</name>
<comment type="function">
    <text evidence="8">Component of the signal peptidase complex (SPC) which catalyzes the cleavage of N-terminal signal sequences from nascent proteins as they are translocated into the lumen of the endoplasmic reticulum. Enhances the enzymatic activity of SPC and facilitates the interactions between different components of the translocation site.</text>
</comment>
<dbReference type="GO" id="GO:0045047">
    <property type="term" value="P:protein targeting to ER"/>
    <property type="evidence" value="ECO:0007669"/>
    <property type="project" value="TreeGrafter"/>
</dbReference>
<comment type="subcellular location">
    <subcellularLocation>
        <location evidence="1">Endoplasmic reticulum membrane</location>
        <topology evidence="1">Multi-pass membrane protein</topology>
    </subcellularLocation>
</comment>
<accession>A0A4S9TF34</accession>
<dbReference type="PANTHER" id="PTHR13085">
    <property type="entry name" value="MICROSOMAL SIGNAL PEPTIDASE 25 KDA SUBUNIT"/>
    <property type="match status" value="1"/>
</dbReference>
<protein>
    <recommendedName>
        <fullName evidence="3">Signal peptidase complex subunit 2</fullName>
    </recommendedName>
</protein>
<evidence type="ECO:0000256" key="7">
    <source>
        <dbReference type="ARBA" id="ARBA00023136"/>
    </source>
</evidence>
<dbReference type="Proteomes" id="UP000310121">
    <property type="component" value="Unassembled WGS sequence"/>
</dbReference>
<proteinExistence type="inferred from homology"/>
<keyword evidence="7 9" id="KW-0472">Membrane</keyword>
<dbReference type="Pfam" id="PF06703">
    <property type="entry name" value="SPC25"/>
    <property type="match status" value="1"/>
</dbReference>
<evidence type="ECO:0000256" key="2">
    <source>
        <dbReference type="ARBA" id="ARBA00007324"/>
    </source>
</evidence>
<evidence type="ECO:0000313" key="11">
    <source>
        <dbReference type="EMBL" id="THZ23389.1"/>
    </source>
</evidence>
<feature type="transmembrane region" description="Helical" evidence="9">
    <location>
        <begin position="59"/>
        <end position="77"/>
    </location>
</feature>
<dbReference type="EMBL" id="QZBN01001479">
    <property type="protein sequence ID" value="THZ23389.1"/>
    <property type="molecule type" value="Genomic_DNA"/>
</dbReference>
<organism evidence="11 13">
    <name type="scientific">Aureobasidium pullulans</name>
    <name type="common">Black yeast</name>
    <name type="synonym">Pullularia pullulans</name>
    <dbReference type="NCBI Taxonomy" id="5580"/>
    <lineage>
        <taxon>Eukaryota</taxon>
        <taxon>Fungi</taxon>
        <taxon>Dikarya</taxon>
        <taxon>Ascomycota</taxon>
        <taxon>Pezizomycotina</taxon>
        <taxon>Dothideomycetes</taxon>
        <taxon>Dothideomycetidae</taxon>
        <taxon>Dothideales</taxon>
        <taxon>Saccotheciaceae</taxon>
        <taxon>Aureobasidium</taxon>
    </lineage>
</organism>
<comment type="caution">
    <text evidence="11">The sequence shown here is derived from an EMBL/GenBank/DDBJ whole genome shotgun (WGS) entry which is preliminary data.</text>
</comment>
<dbReference type="GO" id="GO:0005787">
    <property type="term" value="C:signal peptidase complex"/>
    <property type="evidence" value="ECO:0007669"/>
    <property type="project" value="InterPro"/>
</dbReference>
<reference evidence="12 13" key="1">
    <citation type="submission" date="2018-10" db="EMBL/GenBank/DDBJ databases">
        <title>Fifty Aureobasidium pullulans genomes reveal a recombining polyextremotolerant generalist.</title>
        <authorList>
            <person name="Gostincar C."/>
            <person name="Turk M."/>
            <person name="Zajc J."/>
            <person name="Gunde-Cimerman N."/>
        </authorList>
    </citation>
    <scope>NUCLEOTIDE SEQUENCE [LARGE SCALE GENOMIC DNA]</scope>
    <source>
        <strain evidence="10 12">EXF-10507</strain>
        <strain evidence="11 13">EXF-3844</strain>
    </source>
</reference>
<comment type="similarity">
    <text evidence="2">Belongs to the SPCS2 family.</text>
</comment>
<sequence>MADDSRISPYNVSGNLALITSQFQLILISTPDCKNTTDDALQNYLNGLKFRQSHWYTDVKLGLGYTAVVIAAITFALDYKYGFEATKRFTTLAVVIYFLLNGAFTWWIWQVEKSMIYVGAWKGRKITISTRADKFDPTYKLTVTYHPSSLNTIPQVTKEVSAPFMQWFTADGFFVAAPFQQWLATNIDMVGDADPKNVLDDAAGVRTAQSVQPEGLKDLLNVIKTGPPPVAAPRKRVYFPNTRAVKFEAILVPVAMHDVL</sequence>
<gene>
    <name evidence="11" type="ORF">D6C90_09336</name>
    <name evidence="10" type="ORF">D6D15_03249</name>
</gene>
<evidence type="ECO:0000256" key="1">
    <source>
        <dbReference type="ARBA" id="ARBA00004477"/>
    </source>
</evidence>
<keyword evidence="6 9" id="KW-1133">Transmembrane helix</keyword>
<evidence type="ECO:0000256" key="6">
    <source>
        <dbReference type="ARBA" id="ARBA00022989"/>
    </source>
</evidence>
<dbReference type="InterPro" id="IPR009582">
    <property type="entry name" value="Spc2/SPCS2"/>
</dbReference>